<reference evidence="2" key="1">
    <citation type="journal article" date="2023" name="G3 (Bethesda)">
        <title>Genome assembly and association tests identify interacting loci associated with vigor, precocity, and sex in interspecific pistachio rootstocks.</title>
        <authorList>
            <person name="Palmer W."/>
            <person name="Jacygrad E."/>
            <person name="Sagayaradj S."/>
            <person name="Cavanaugh K."/>
            <person name="Han R."/>
            <person name="Bertier L."/>
            <person name="Beede B."/>
            <person name="Kafkas S."/>
            <person name="Golino D."/>
            <person name="Preece J."/>
            <person name="Michelmore R."/>
        </authorList>
    </citation>
    <scope>NUCLEOTIDE SEQUENCE [LARGE SCALE GENOMIC DNA]</scope>
</reference>
<evidence type="ECO:0000313" key="2">
    <source>
        <dbReference type="Proteomes" id="UP001163603"/>
    </source>
</evidence>
<comment type="caution">
    <text evidence="1">The sequence shown here is derived from an EMBL/GenBank/DDBJ whole genome shotgun (WGS) entry which is preliminary data.</text>
</comment>
<proteinExistence type="predicted"/>
<protein>
    <submittedName>
        <fullName evidence="1">Uncharacterized protein</fullName>
    </submittedName>
</protein>
<organism evidence="1 2">
    <name type="scientific">Pistacia integerrima</name>
    <dbReference type="NCBI Taxonomy" id="434235"/>
    <lineage>
        <taxon>Eukaryota</taxon>
        <taxon>Viridiplantae</taxon>
        <taxon>Streptophyta</taxon>
        <taxon>Embryophyta</taxon>
        <taxon>Tracheophyta</taxon>
        <taxon>Spermatophyta</taxon>
        <taxon>Magnoliopsida</taxon>
        <taxon>eudicotyledons</taxon>
        <taxon>Gunneridae</taxon>
        <taxon>Pentapetalae</taxon>
        <taxon>rosids</taxon>
        <taxon>malvids</taxon>
        <taxon>Sapindales</taxon>
        <taxon>Anacardiaceae</taxon>
        <taxon>Pistacia</taxon>
    </lineage>
</organism>
<gene>
    <name evidence="1" type="ORF">Pint_16966</name>
</gene>
<keyword evidence="2" id="KW-1185">Reference proteome</keyword>
<evidence type="ECO:0000313" key="1">
    <source>
        <dbReference type="EMBL" id="KAJ0049335.1"/>
    </source>
</evidence>
<dbReference type="Proteomes" id="UP001163603">
    <property type="component" value="Chromosome 2"/>
</dbReference>
<sequence length="225" mass="25295">MSFGLKDEIGGSLNPLYSMRSECREDDDFIDRDDQQKFLASVDFLANYGLQALISNIQAAATNVMKGKQLRDFFDTRVLHETVMQILEMFMSMGSSHQWVDFLMPADARLYKLATASGHENTTLPDVTKFDQLMEETRAVLLSAEYSSIVDISFKAAVDVLVDEMSVQSGGSLMRGMPLAKLVPRVIQMGPSLLDEPSKNRFIQVIRNIPEVQLFFTLLYANMST</sequence>
<name>A0ACC0ZCP7_9ROSI</name>
<accession>A0ACC0ZCP7</accession>
<dbReference type="EMBL" id="CM047737">
    <property type="protein sequence ID" value="KAJ0049335.1"/>
    <property type="molecule type" value="Genomic_DNA"/>
</dbReference>